<reference evidence="2" key="2">
    <citation type="submission" date="2022-04" db="EMBL/GenBank/DDBJ databases">
        <title>Antimicrobial genetic elements in methicillin-resistant Macrococcus armenti.</title>
        <authorList>
            <person name="Keller J.E."/>
            <person name="Schwendener S."/>
            <person name="Pantucek R."/>
            <person name="Perreten V."/>
        </authorList>
    </citation>
    <scope>NUCLEOTIDE SEQUENCE</scope>
    <source>
        <strain evidence="2">CCM 2609</strain>
    </source>
</reference>
<keyword evidence="3" id="KW-1185">Reference proteome</keyword>
<organism evidence="2 3">
    <name type="scientific">Macrococcus armenti</name>
    <dbReference type="NCBI Taxonomy" id="2875764"/>
    <lineage>
        <taxon>Bacteria</taxon>
        <taxon>Bacillati</taxon>
        <taxon>Bacillota</taxon>
        <taxon>Bacilli</taxon>
        <taxon>Bacillales</taxon>
        <taxon>Staphylococcaceae</taxon>
        <taxon>Macrococcus</taxon>
    </lineage>
</organism>
<reference evidence="2" key="1">
    <citation type="submission" date="2022-03" db="EMBL/GenBank/DDBJ databases">
        <authorList>
            <person name="Vrbovska V."/>
            <person name="Kovarovic V."/>
            <person name="Botka T."/>
            <person name="Pantucek R."/>
        </authorList>
    </citation>
    <scope>NUCLEOTIDE SEQUENCE</scope>
    <source>
        <strain evidence="2">CCM 2609</strain>
    </source>
</reference>
<evidence type="ECO:0000313" key="2">
    <source>
        <dbReference type="EMBL" id="UOB19614.1"/>
    </source>
</evidence>
<gene>
    <name evidence="2" type="ORF">MRZ06_06030</name>
</gene>
<dbReference type="RefSeq" id="WP_243365022.1">
    <property type="nucleotide sequence ID" value="NZ_CP094348.1"/>
</dbReference>
<dbReference type="NCBIfam" id="NF010193">
    <property type="entry name" value="PRK13672.1"/>
    <property type="match status" value="1"/>
</dbReference>
<sequence>MNKASFYHFVLNERGAKNEYGIFAEAVFNDLMFPKDTSDFHIISTYIEEYGSGDMSLSIFDQLYEKYTEWQKF</sequence>
<name>A0ABY3ZTA1_9STAP</name>
<protein>
    <submittedName>
        <fullName evidence="2">YozE family protein</fullName>
    </submittedName>
</protein>
<dbReference type="InterPro" id="IPR036806">
    <property type="entry name" value="YozE_SAM-like_sf"/>
</dbReference>
<dbReference type="Gene3D" id="1.10.150.260">
    <property type="entry name" value="YozE SAM-like"/>
    <property type="match status" value="1"/>
</dbReference>
<feature type="domain" description="YozE SAM-like" evidence="1">
    <location>
        <begin position="5"/>
        <end position="68"/>
    </location>
</feature>
<dbReference type="InterPro" id="IPR023089">
    <property type="entry name" value="YozE_SAM-like"/>
</dbReference>
<dbReference type="Proteomes" id="UP000830343">
    <property type="component" value="Chromosome"/>
</dbReference>
<evidence type="ECO:0000313" key="3">
    <source>
        <dbReference type="Proteomes" id="UP000830343"/>
    </source>
</evidence>
<proteinExistence type="predicted"/>
<evidence type="ECO:0000259" key="1">
    <source>
        <dbReference type="Pfam" id="PF06855"/>
    </source>
</evidence>
<accession>A0ABY3ZTA1</accession>
<dbReference type="EMBL" id="CP094348">
    <property type="protein sequence ID" value="UOB19614.1"/>
    <property type="molecule type" value="Genomic_DNA"/>
</dbReference>
<dbReference type="SUPFAM" id="SSF140652">
    <property type="entry name" value="YozE-like"/>
    <property type="match status" value="1"/>
</dbReference>
<dbReference type="Pfam" id="PF06855">
    <property type="entry name" value="YozE_SAM_like"/>
    <property type="match status" value="1"/>
</dbReference>